<feature type="transmembrane region" description="Helical" evidence="2">
    <location>
        <begin position="71"/>
        <end position="89"/>
    </location>
</feature>
<keyword evidence="2" id="KW-0812">Transmembrane</keyword>
<gene>
    <name evidence="3" type="ORF">FHX68_0198</name>
</gene>
<evidence type="ECO:0000256" key="1">
    <source>
        <dbReference type="SAM" id="MobiDB-lite"/>
    </source>
</evidence>
<keyword evidence="2" id="KW-0472">Membrane</keyword>
<dbReference type="AlphaFoldDB" id="A0A4Y3UG04"/>
<feature type="transmembrane region" description="Helical" evidence="2">
    <location>
        <begin position="171"/>
        <end position="193"/>
    </location>
</feature>
<dbReference type="RefSeq" id="WP_229661380.1">
    <property type="nucleotide sequence ID" value="NZ_BJNA01000001.1"/>
</dbReference>
<dbReference type="EMBL" id="VFPS01000001">
    <property type="protein sequence ID" value="TQN00128.1"/>
    <property type="molecule type" value="Genomic_DNA"/>
</dbReference>
<sequence>MEGPIIVTDENNTPQPPETDFDRRVPEASADPDVTFDLVGEAFAALTDGPDAVDETAPPQYGVGPFSVREVALGGIWVIAFIVSFFPIYNVGGSSVWTAGIDWVLTIGVPTVAVLLLLLRRLSPQGIRRVGSLGIDQFASVAFTVSMVVWLGILWASFVSLAGQRLFYATWVVWVEFILMLAGVLLTVFAPLFPTIGEDFRHRREVPAHRVARPARPIVARPRTPRPQAAPAATPPAGAPESDFTAADTAAPVGLASEDASPAGDTTQITPLDTVAAGVVEEPVAEVAETTSTPAASQAFWALAPVERDVVDENGTPIFTIGPTAWALVIEDRVDRFVVRHEDGRIGYLTDVSGVTRG</sequence>
<feature type="region of interest" description="Disordered" evidence="1">
    <location>
        <begin position="1"/>
        <end position="25"/>
    </location>
</feature>
<feature type="transmembrane region" description="Helical" evidence="2">
    <location>
        <begin position="138"/>
        <end position="159"/>
    </location>
</feature>
<dbReference type="Proteomes" id="UP000319804">
    <property type="component" value="Unassembled WGS sequence"/>
</dbReference>
<organism evidence="3 4">
    <name type="scientific">Microbacterium lacticum</name>
    <dbReference type="NCBI Taxonomy" id="33885"/>
    <lineage>
        <taxon>Bacteria</taxon>
        <taxon>Bacillati</taxon>
        <taxon>Actinomycetota</taxon>
        <taxon>Actinomycetes</taxon>
        <taxon>Micrococcales</taxon>
        <taxon>Microbacteriaceae</taxon>
        <taxon>Microbacterium</taxon>
    </lineage>
</organism>
<feature type="region of interest" description="Disordered" evidence="1">
    <location>
        <begin position="219"/>
        <end position="244"/>
    </location>
</feature>
<comment type="caution">
    <text evidence="3">The sequence shown here is derived from an EMBL/GenBank/DDBJ whole genome shotgun (WGS) entry which is preliminary data.</text>
</comment>
<proteinExistence type="predicted"/>
<evidence type="ECO:0000313" key="3">
    <source>
        <dbReference type="EMBL" id="TQN00128.1"/>
    </source>
</evidence>
<feature type="transmembrane region" description="Helical" evidence="2">
    <location>
        <begin position="95"/>
        <end position="118"/>
    </location>
</feature>
<keyword evidence="2" id="KW-1133">Transmembrane helix</keyword>
<evidence type="ECO:0000313" key="4">
    <source>
        <dbReference type="Proteomes" id="UP000319804"/>
    </source>
</evidence>
<feature type="compositionally biased region" description="Low complexity" evidence="1">
    <location>
        <begin position="219"/>
        <end position="232"/>
    </location>
</feature>
<protein>
    <submittedName>
        <fullName evidence="3">Uncharacterized protein</fullName>
    </submittedName>
</protein>
<evidence type="ECO:0000256" key="2">
    <source>
        <dbReference type="SAM" id="Phobius"/>
    </source>
</evidence>
<reference evidence="3 4" key="1">
    <citation type="submission" date="2019-06" db="EMBL/GenBank/DDBJ databases">
        <title>Sequencing the genomes of 1000 actinobacteria strains.</title>
        <authorList>
            <person name="Klenk H.-P."/>
        </authorList>
    </citation>
    <scope>NUCLEOTIDE SEQUENCE [LARGE SCALE GENOMIC DNA]</scope>
    <source>
        <strain evidence="3 4">DSM 20427</strain>
    </source>
</reference>
<name>A0A4Y3UG04_9MICO</name>
<keyword evidence="4" id="KW-1185">Reference proteome</keyword>
<accession>A0A4Y3UG04</accession>